<dbReference type="EMBL" id="JAKGAQ010000001">
    <property type="protein sequence ID" value="MCF2869747.1"/>
    <property type="molecule type" value="Genomic_DNA"/>
</dbReference>
<organism evidence="1 2">
    <name type="scientific">Octadecabacter dasysiphoniae</name>
    <dbReference type="NCBI Taxonomy" id="2909341"/>
    <lineage>
        <taxon>Bacteria</taxon>
        <taxon>Pseudomonadati</taxon>
        <taxon>Pseudomonadota</taxon>
        <taxon>Alphaproteobacteria</taxon>
        <taxon>Rhodobacterales</taxon>
        <taxon>Roseobacteraceae</taxon>
        <taxon>Octadecabacter</taxon>
    </lineage>
</organism>
<comment type="caution">
    <text evidence="1">The sequence shown here is derived from an EMBL/GenBank/DDBJ whole genome shotgun (WGS) entry which is preliminary data.</text>
</comment>
<dbReference type="Proteomes" id="UP001200557">
    <property type="component" value="Unassembled WGS sequence"/>
</dbReference>
<proteinExistence type="predicted"/>
<gene>
    <name evidence="1" type="ORF">L0664_01590</name>
</gene>
<evidence type="ECO:0000313" key="1">
    <source>
        <dbReference type="EMBL" id="MCF2869747.1"/>
    </source>
</evidence>
<reference evidence="1 2" key="1">
    <citation type="submission" date="2022-01" db="EMBL/GenBank/DDBJ databases">
        <title>Octadecabacter sp. nov., isolated from a marine alga.</title>
        <authorList>
            <person name="Jin M.S."/>
            <person name="Kim H.M."/>
            <person name="Han D.M."/>
            <person name="Jung J.J."/>
            <person name="Jeon C.O."/>
        </authorList>
    </citation>
    <scope>NUCLEOTIDE SEQUENCE [LARGE SCALE GENOMIC DNA]</scope>
    <source>
        <strain evidence="1 2">G9-8</strain>
    </source>
</reference>
<dbReference type="Gene3D" id="3.30.450.40">
    <property type="match status" value="1"/>
</dbReference>
<protein>
    <submittedName>
        <fullName evidence="1">DUF484 family protein</fullName>
    </submittedName>
</protein>
<dbReference type="Pfam" id="PF04340">
    <property type="entry name" value="DUF484"/>
    <property type="match status" value="1"/>
</dbReference>
<dbReference type="RefSeq" id="WP_235223875.1">
    <property type="nucleotide sequence ID" value="NZ_JAKGAQ010000001.1"/>
</dbReference>
<accession>A0ABS9CRN3</accession>
<dbReference type="InterPro" id="IPR007435">
    <property type="entry name" value="DUF484"/>
</dbReference>
<evidence type="ECO:0000313" key="2">
    <source>
        <dbReference type="Proteomes" id="UP001200557"/>
    </source>
</evidence>
<keyword evidence="2" id="KW-1185">Reference proteome</keyword>
<name>A0ABS9CRN3_9RHOB</name>
<dbReference type="InterPro" id="IPR029016">
    <property type="entry name" value="GAF-like_dom_sf"/>
</dbReference>
<sequence length="243" mass="27135">MSSDPILNDPLAEDIRDKIISDPAKLLEDKDIMRALVVANEKTQGEGSGGNIIDLRGIAMERLESRLDRLEDTHRNVIAAAYENLAGTNQIHRAILRMMDATQFEPFLRDLRGEVSDILRVDAVRLVLESAKPDDDPAVARLGDVLSVAEPGFVDDYILQGRSSSARQVTLRQVRTNDIEIFGDKAEYIRSEACLRLDLGTGRLPGMLVFGAEDPHQFTPQQGTDLLTFFAGVFERVMRRWLS</sequence>